<proteinExistence type="predicted"/>
<evidence type="ECO:0000313" key="2">
    <source>
        <dbReference type="Proteomes" id="UP000289930"/>
    </source>
</evidence>
<protein>
    <submittedName>
        <fullName evidence="1">Zinc-ribbon protein</fullName>
    </submittedName>
</protein>
<dbReference type="Proteomes" id="UP000289930">
    <property type="component" value="Segment"/>
</dbReference>
<dbReference type="EMBL" id="MG550112">
    <property type="protein sequence ID" value="QAS68881.1"/>
    <property type="molecule type" value="Genomic_DNA"/>
</dbReference>
<evidence type="ECO:0000313" key="1">
    <source>
        <dbReference type="EMBL" id="QAS68881.1"/>
    </source>
</evidence>
<name>A0A410N6T2_HFTV1</name>
<accession>A0A410N6T2</accession>
<keyword evidence="2" id="KW-1185">Reference proteome</keyword>
<gene>
    <name evidence="1" type="ORF">HFTV1-gp48</name>
</gene>
<reference evidence="1" key="1">
    <citation type="journal article" date="2019" name="Environ. Microbiol.">
        <title>Novel haloarchaeal viruses from Lake Retba infecting Haloferax and Halorubrum species.</title>
        <authorList>
            <person name="Mizuno C.M."/>
            <person name="Prajapati B."/>
            <person name="Lucas-Staat S."/>
            <person name="Sime-Ngando T."/>
            <person name="Forterre P."/>
            <person name="Bamford D.H."/>
            <person name="Prangishvili D."/>
            <person name="Krupovic M."/>
            <person name="Oksanen H.M."/>
        </authorList>
    </citation>
    <scope>NUCLEOTIDE SEQUENCE</scope>
</reference>
<organism evidence="1">
    <name type="scientific">Haloferax tailed virus 1</name>
    <name type="common">HFTV1</name>
    <dbReference type="NCBI Taxonomy" id="2507575"/>
    <lineage>
        <taxon>Viruses</taxon>
        <taxon>Duplodnaviria</taxon>
        <taxon>Heunggongvirae</taxon>
        <taxon>Uroviricota</taxon>
        <taxon>Caudoviricetes</taxon>
        <taxon>Kirjokansivirales</taxon>
        <taxon>Haloferuviridae</taxon>
        <taxon>Retbasiphovirus</taxon>
        <taxon>Retbasiphovirus hantatum</taxon>
        <taxon>Retbasiphovirus HFTV1</taxon>
    </lineage>
</organism>
<sequence length="54" mass="6349">MTECKMPGCKADSRIKVDGKFCSVEHRVTYEKREADAREAMLDDKYPDRHEDEQ</sequence>